<comment type="caution">
    <text evidence="2">The sequence shown here is derived from an EMBL/GenBank/DDBJ whole genome shotgun (WGS) entry which is preliminary data.</text>
</comment>
<dbReference type="OrthoDB" id="5132222at2759"/>
<evidence type="ECO:0000313" key="2">
    <source>
        <dbReference type="EMBL" id="KXX76730.1"/>
    </source>
</evidence>
<evidence type="ECO:0000313" key="3">
    <source>
        <dbReference type="Proteomes" id="UP000078237"/>
    </source>
</evidence>
<sequence length="288" mass="31642">MQPEAKTRKGKERSRLFELSKHHVAAANTVTAADPCLAIGKPVLQRLQEVANSPTQSAISALPTLPDDERISELELADAEPRLRSQSPCSAASSDPEQRHPLVPDDGGEQNEEGPITPTQAKESLASIPRLSDDESNNDREVANAELSMQLSASQDRANLKHNIGRRRHCGPGDGEGSGPIEDSVTEHGRDGDITQPPRKRCRISTSTPTTRETVPKRQTRLRCTRPQSRQAQRPATKRPERRRSQRGLPSPRSPGSSALEEETVEAPVEMFEEWPLDGAVLKRGFKV</sequence>
<feature type="compositionally biased region" description="Low complexity" evidence="1">
    <location>
        <begin position="247"/>
        <end position="258"/>
    </location>
</feature>
<feature type="compositionally biased region" description="Polar residues" evidence="1">
    <location>
        <begin position="204"/>
        <end position="213"/>
    </location>
</feature>
<organism evidence="2 3">
    <name type="scientific">Madurella mycetomatis</name>
    <dbReference type="NCBI Taxonomy" id="100816"/>
    <lineage>
        <taxon>Eukaryota</taxon>
        <taxon>Fungi</taxon>
        <taxon>Dikarya</taxon>
        <taxon>Ascomycota</taxon>
        <taxon>Pezizomycotina</taxon>
        <taxon>Sordariomycetes</taxon>
        <taxon>Sordariomycetidae</taxon>
        <taxon>Sordariales</taxon>
        <taxon>Sordariales incertae sedis</taxon>
        <taxon>Madurella</taxon>
    </lineage>
</organism>
<dbReference type="VEuPathDB" id="FungiDB:MMYC01_209296"/>
<protein>
    <submittedName>
        <fullName evidence="2">Uncharacterized protein</fullName>
    </submittedName>
</protein>
<name>A0A175W0E5_9PEZI</name>
<feature type="compositionally biased region" description="Basic residues" evidence="1">
    <location>
        <begin position="236"/>
        <end position="246"/>
    </location>
</feature>
<dbReference type="EMBL" id="LCTW02000196">
    <property type="protein sequence ID" value="KXX76730.1"/>
    <property type="molecule type" value="Genomic_DNA"/>
</dbReference>
<proteinExistence type="predicted"/>
<accession>A0A175W0E5</accession>
<dbReference type="Proteomes" id="UP000078237">
    <property type="component" value="Unassembled WGS sequence"/>
</dbReference>
<feature type="compositionally biased region" description="Polar residues" evidence="1">
    <location>
        <begin position="84"/>
        <end position="95"/>
    </location>
</feature>
<evidence type="ECO:0000256" key="1">
    <source>
        <dbReference type="SAM" id="MobiDB-lite"/>
    </source>
</evidence>
<gene>
    <name evidence="2" type="ORF">MMYC01_209296</name>
</gene>
<feature type="compositionally biased region" description="Polar residues" evidence="1">
    <location>
        <begin position="147"/>
        <end position="157"/>
    </location>
</feature>
<dbReference type="AlphaFoldDB" id="A0A175W0E5"/>
<feature type="compositionally biased region" description="Basic and acidic residues" evidence="1">
    <location>
        <begin position="131"/>
        <end position="143"/>
    </location>
</feature>
<feature type="region of interest" description="Disordered" evidence="1">
    <location>
        <begin position="77"/>
        <end position="266"/>
    </location>
</feature>
<keyword evidence="3" id="KW-1185">Reference proteome</keyword>
<reference evidence="2 3" key="1">
    <citation type="journal article" date="2016" name="Genome Announc.">
        <title>Genome Sequence of Madurella mycetomatis mm55, Isolated from a Human Mycetoma Case in Sudan.</title>
        <authorList>
            <person name="Smit S."/>
            <person name="Derks M.F."/>
            <person name="Bervoets S."/>
            <person name="Fahal A."/>
            <person name="van Leeuwen W."/>
            <person name="van Belkum A."/>
            <person name="van de Sande W.W."/>
        </authorList>
    </citation>
    <scope>NUCLEOTIDE SEQUENCE [LARGE SCALE GENOMIC DNA]</scope>
    <source>
        <strain evidence="3">mm55</strain>
    </source>
</reference>